<accession>A0A7R8WKB6</accession>
<sequence>MTHTSEEPATSTIRFFCPLERTSEKQTLDKTIEASLLKHLIQQVLSRFFCPLERTSEKQTLDKTIEAFHSEAPDVITFNRLAAGAQTQRLELVQYPVSGKTAEEPNPIVFQRKGHNQMDKQPVQ</sequence>
<organism evidence="1">
    <name type="scientific">Cyprideis torosa</name>
    <dbReference type="NCBI Taxonomy" id="163714"/>
    <lineage>
        <taxon>Eukaryota</taxon>
        <taxon>Metazoa</taxon>
        <taxon>Ecdysozoa</taxon>
        <taxon>Arthropoda</taxon>
        <taxon>Crustacea</taxon>
        <taxon>Oligostraca</taxon>
        <taxon>Ostracoda</taxon>
        <taxon>Podocopa</taxon>
        <taxon>Podocopida</taxon>
        <taxon>Cytherocopina</taxon>
        <taxon>Cytheroidea</taxon>
        <taxon>Cytherideidae</taxon>
        <taxon>Cyprideis</taxon>
    </lineage>
</organism>
<dbReference type="EMBL" id="OB666119">
    <property type="protein sequence ID" value="CAD7233352.1"/>
    <property type="molecule type" value="Genomic_DNA"/>
</dbReference>
<feature type="non-terminal residue" evidence="1">
    <location>
        <position position="1"/>
    </location>
</feature>
<gene>
    <name evidence="1" type="ORF">CTOB1V02_LOCUS11174</name>
</gene>
<evidence type="ECO:0000313" key="1">
    <source>
        <dbReference type="EMBL" id="CAD7233352.1"/>
    </source>
</evidence>
<proteinExistence type="predicted"/>
<protein>
    <submittedName>
        <fullName evidence="1">Uncharacterized protein</fullName>
    </submittedName>
</protein>
<dbReference type="AlphaFoldDB" id="A0A7R8WKB6"/>
<reference evidence="1" key="1">
    <citation type="submission" date="2020-11" db="EMBL/GenBank/DDBJ databases">
        <authorList>
            <person name="Tran Van P."/>
        </authorList>
    </citation>
    <scope>NUCLEOTIDE SEQUENCE</scope>
</reference>
<name>A0A7R8WKB6_9CRUS</name>